<keyword evidence="10" id="KW-0739">Sodium transport</keyword>
<reference evidence="13" key="2">
    <citation type="submission" date="2025-09" db="UniProtKB">
        <authorList>
            <consortium name="Ensembl"/>
        </authorList>
    </citation>
    <scope>IDENTIFICATION</scope>
</reference>
<dbReference type="PROSITE" id="PS50283">
    <property type="entry name" value="NA_SOLUT_SYMP_3"/>
    <property type="match status" value="1"/>
</dbReference>
<evidence type="ECO:0000256" key="2">
    <source>
        <dbReference type="ARBA" id="ARBA00006434"/>
    </source>
</evidence>
<evidence type="ECO:0000256" key="7">
    <source>
        <dbReference type="ARBA" id="ARBA00023053"/>
    </source>
</evidence>
<keyword evidence="9 12" id="KW-0472">Membrane</keyword>
<dbReference type="Gene3D" id="1.20.1730.10">
    <property type="entry name" value="Sodium/glucose cotransporter"/>
    <property type="match status" value="1"/>
</dbReference>
<dbReference type="GO" id="GO:1904200">
    <property type="term" value="P:iodide transmembrane transport"/>
    <property type="evidence" value="ECO:0007669"/>
    <property type="project" value="TreeGrafter"/>
</dbReference>
<comment type="subcellular location">
    <subcellularLocation>
        <location evidence="1">Cell membrane</location>
        <topology evidence="1">Multi-pass membrane protein</topology>
    </subcellularLocation>
</comment>
<evidence type="ECO:0000256" key="12">
    <source>
        <dbReference type="SAM" id="Phobius"/>
    </source>
</evidence>
<evidence type="ECO:0000313" key="13">
    <source>
        <dbReference type="Ensembl" id="ENSDNVP00000009974.1"/>
    </source>
</evidence>
<dbReference type="PANTHER" id="PTHR42985">
    <property type="entry name" value="SODIUM-COUPLED MONOCARBOXYLATE TRANSPORTER"/>
    <property type="match status" value="1"/>
</dbReference>
<accession>A0A8C4P6J0</accession>
<sequence>RHRAGVTLAPISAPGGTPCPALDVWVPAARTFGLADYGVFGLMLLVSTGIGLFQALSRGGQKTSDDFFMGGRRMSALPVGLSLSASFMSAVQVLGVPAEAYRYGAKFLWMCLGQLLSTLLTALLFLPVFHRLGLTSTYEVVQPRFAVTVQPCFTATVHPRFAAMVQPRFAATVQPCFAAMVHPRFAATVQPRFAAMPLSLQAGHCG</sequence>
<dbReference type="GO" id="GO:0008507">
    <property type="term" value="F:sodium:iodide symporter activity"/>
    <property type="evidence" value="ECO:0007669"/>
    <property type="project" value="TreeGrafter"/>
</dbReference>
<keyword evidence="6 12" id="KW-1133">Transmembrane helix</keyword>
<evidence type="ECO:0000256" key="3">
    <source>
        <dbReference type="ARBA" id="ARBA00022448"/>
    </source>
</evidence>
<feature type="transmembrane region" description="Helical" evidence="12">
    <location>
        <begin position="107"/>
        <end position="129"/>
    </location>
</feature>
<dbReference type="GO" id="GO:0070062">
    <property type="term" value="C:extracellular exosome"/>
    <property type="evidence" value="ECO:0007669"/>
    <property type="project" value="TreeGrafter"/>
</dbReference>
<keyword evidence="8" id="KW-0406">Ion transport</keyword>
<keyword evidence="4" id="KW-1003">Cell membrane</keyword>
<evidence type="ECO:0000313" key="14">
    <source>
        <dbReference type="Proteomes" id="UP000694423"/>
    </source>
</evidence>
<reference evidence="13" key="1">
    <citation type="submission" date="2025-08" db="UniProtKB">
        <authorList>
            <consortium name="Ensembl"/>
        </authorList>
    </citation>
    <scope>IDENTIFICATION</scope>
</reference>
<comment type="similarity">
    <text evidence="2 11">Belongs to the sodium:solute symporter (SSF) (TC 2.A.21) family.</text>
</comment>
<evidence type="ECO:0000256" key="6">
    <source>
        <dbReference type="ARBA" id="ARBA00022989"/>
    </source>
</evidence>
<feature type="transmembrane region" description="Helical" evidence="12">
    <location>
        <begin position="37"/>
        <end position="56"/>
    </location>
</feature>
<dbReference type="GO" id="GO:0005886">
    <property type="term" value="C:plasma membrane"/>
    <property type="evidence" value="ECO:0007669"/>
    <property type="project" value="UniProtKB-SubCell"/>
</dbReference>
<dbReference type="Pfam" id="PF00474">
    <property type="entry name" value="SSF"/>
    <property type="match status" value="1"/>
</dbReference>
<dbReference type="Ensembl" id="ENSDNVT00000012010.1">
    <property type="protein sequence ID" value="ENSDNVP00000009974.1"/>
    <property type="gene ID" value="ENSDNVG00000007059.1"/>
</dbReference>
<dbReference type="Proteomes" id="UP000694423">
    <property type="component" value="Unplaced"/>
</dbReference>
<keyword evidence="7" id="KW-0915">Sodium</keyword>
<dbReference type="InterPro" id="IPR001734">
    <property type="entry name" value="Na/solute_symporter"/>
</dbReference>
<dbReference type="InterPro" id="IPR051163">
    <property type="entry name" value="Sodium:Solute_Symporter_SSF"/>
</dbReference>
<organism evidence="13 14">
    <name type="scientific">Dromaius novaehollandiae</name>
    <name type="common">Emu</name>
    <dbReference type="NCBI Taxonomy" id="8790"/>
    <lineage>
        <taxon>Eukaryota</taxon>
        <taxon>Metazoa</taxon>
        <taxon>Chordata</taxon>
        <taxon>Craniata</taxon>
        <taxon>Vertebrata</taxon>
        <taxon>Euteleostomi</taxon>
        <taxon>Archelosauria</taxon>
        <taxon>Archosauria</taxon>
        <taxon>Dinosauria</taxon>
        <taxon>Saurischia</taxon>
        <taxon>Theropoda</taxon>
        <taxon>Coelurosauria</taxon>
        <taxon>Aves</taxon>
        <taxon>Palaeognathae</taxon>
        <taxon>Casuariiformes</taxon>
        <taxon>Dromaiidae</taxon>
        <taxon>Dromaius</taxon>
    </lineage>
</organism>
<dbReference type="PANTHER" id="PTHR42985:SF11">
    <property type="entry name" value="SODIUM_IODIDE COTRANSPORTER"/>
    <property type="match status" value="1"/>
</dbReference>
<dbReference type="InterPro" id="IPR038377">
    <property type="entry name" value="Na/Glc_symporter_sf"/>
</dbReference>
<keyword evidence="5 12" id="KW-0812">Transmembrane</keyword>
<evidence type="ECO:0000256" key="1">
    <source>
        <dbReference type="ARBA" id="ARBA00004651"/>
    </source>
</evidence>
<feature type="transmembrane region" description="Helical" evidence="12">
    <location>
        <begin position="76"/>
        <end position="95"/>
    </location>
</feature>
<protein>
    <recommendedName>
        <fullName evidence="15">SC5A5 protein</fullName>
    </recommendedName>
</protein>
<keyword evidence="14" id="KW-1185">Reference proteome</keyword>
<name>A0A8C4P6J0_DRONO</name>
<evidence type="ECO:0000256" key="8">
    <source>
        <dbReference type="ARBA" id="ARBA00023065"/>
    </source>
</evidence>
<keyword evidence="3" id="KW-0813">Transport</keyword>
<evidence type="ECO:0000256" key="11">
    <source>
        <dbReference type="RuleBase" id="RU362091"/>
    </source>
</evidence>
<evidence type="ECO:0000256" key="4">
    <source>
        <dbReference type="ARBA" id="ARBA00022475"/>
    </source>
</evidence>
<evidence type="ECO:0000256" key="5">
    <source>
        <dbReference type="ARBA" id="ARBA00022692"/>
    </source>
</evidence>
<evidence type="ECO:0000256" key="9">
    <source>
        <dbReference type="ARBA" id="ARBA00023136"/>
    </source>
</evidence>
<evidence type="ECO:0008006" key="15">
    <source>
        <dbReference type="Google" id="ProtNLM"/>
    </source>
</evidence>
<proteinExistence type="inferred from homology"/>
<dbReference type="AlphaFoldDB" id="A0A8C4P6J0"/>
<evidence type="ECO:0000256" key="10">
    <source>
        <dbReference type="ARBA" id="ARBA00023201"/>
    </source>
</evidence>